<evidence type="ECO:0000259" key="4">
    <source>
        <dbReference type="PROSITE" id="PS01124"/>
    </source>
</evidence>
<dbReference type="GO" id="GO:0003700">
    <property type="term" value="F:DNA-binding transcription factor activity"/>
    <property type="evidence" value="ECO:0007669"/>
    <property type="project" value="InterPro"/>
</dbReference>
<name>A0A6L8VC14_9BACL</name>
<feature type="domain" description="HTH araC/xylS-type" evidence="4">
    <location>
        <begin position="162"/>
        <end position="264"/>
    </location>
</feature>
<keyword evidence="3" id="KW-0804">Transcription</keyword>
<dbReference type="PANTHER" id="PTHR43280:SF28">
    <property type="entry name" value="HTH-TYPE TRANSCRIPTIONAL ACTIVATOR RHAS"/>
    <property type="match status" value="1"/>
</dbReference>
<organism evidence="5 6">
    <name type="scientific">Paenibacillus silvestris</name>
    <dbReference type="NCBI Taxonomy" id="2606219"/>
    <lineage>
        <taxon>Bacteria</taxon>
        <taxon>Bacillati</taxon>
        <taxon>Bacillota</taxon>
        <taxon>Bacilli</taxon>
        <taxon>Bacillales</taxon>
        <taxon>Paenibacillaceae</taxon>
        <taxon>Paenibacillus</taxon>
    </lineage>
</organism>
<comment type="caution">
    <text evidence="5">The sequence shown here is derived from an EMBL/GenBank/DDBJ whole genome shotgun (WGS) entry which is preliminary data.</text>
</comment>
<dbReference type="SUPFAM" id="SSF46689">
    <property type="entry name" value="Homeodomain-like"/>
    <property type="match status" value="2"/>
</dbReference>
<dbReference type="InterPro" id="IPR037923">
    <property type="entry name" value="HTH-like"/>
</dbReference>
<dbReference type="Pfam" id="PF02311">
    <property type="entry name" value="AraC_binding"/>
    <property type="match status" value="1"/>
</dbReference>
<reference evidence="5 6" key="1">
    <citation type="submission" date="2019-12" db="EMBL/GenBank/DDBJ databases">
        <title>Paenibacillus sp. nov. sp. isolated from soil.</title>
        <authorList>
            <person name="Kim J."/>
            <person name="Jeong S.E."/>
            <person name="Jung H.S."/>
            <person name="Jeon C.O."/>
        </authorList>
    </citation>
    <scope>NUCLEOTIDE SEQUENCE [LARGE SCALE GENOMIC DNA]</scope>
    <source>
        <strain evidence="5 6">5J-6</strain>
    </source>
</reference>
<dbReference type="EMBL" id="WTUZ01000040">
    <property type="protein sequence ID" value="MZQ86869.1"/>
    <property type="molecule type" value="Genomic_DNA"/>
</dbReference>
<keyword evidence="6" id="KW-1185">Reference proteome</keyword>
<dbReference type="Proteomes" id="UP000481087">
    <property type="component" value="Unassembled WGS sequence"/>
</dbReference>
<dbReference type="PROSITE" id="PS01124">
    <property type="entry name" value="HTH_ARAC_FAMILY_2"/>
    <property type="match status" value="1"/>
</dbReference>
<dbReference type="PRINTS" id="PR00032">
    <property type="entry name" value="HTHARAC"/>
</dbReference>
<dbReference type="Pfam" id="PF12833">
    <property type="entry name" value="HTH_18"/>
    <property type="match status" value="1"/>
</dbReference>
<dbReference type="InterPro" id="IPR009057">
    <property type="entry name" value="Homeodomain-like_sf"/>
</dbReference>
<accession>A0A6L8VC14</accession>
<sequence>MSVEFITQVGLTSNFGKVTCERTWKWDTRQQPLEDFDLWYAWNGTGTMLRNKMTYPVGSGTCFLFMPGDATAASHDPQQPLTVTYIHFSLADYKPLLPSMPSGYHIVKDRFVFETYLNRYVETMLENTKDSAVEGKMLLALMLMQLKREEDQPALHPADHLTSLIRMLAHRIRQTPGIPHSLESLAENANLSPRYFSLKFKEIMGIPLERYIIQTRIERAEQLLRYNGMNASEVAEALGYKDLSFFSRQFKKICGKNPSEIRKEGFRR</sequence>
<evidence type="ECO:0000256" key="1">
    <source>
        <dbReference type="ARBA" id="ARBA00023015"/>
    </source>
</evidence>
<dbReference type="PANTHER" id="PTHR43280">
    <property type="entry name" value="ARAC-FAMILY TRANSCRIPTIONAL REGULATOR"/>
    <property type="match status" value="1"/>
</dbReference>
<dbReference type="InterPro" id="IPR018060">
    <property type="entry name" value="HTH_AraC"/>
</dbReference>
<dbReference type="GO" id="GO:0043565">
    <property type="term" value="F:sequence-specific DNA binding"/>
    <property type="evidence" value="ECO:0007669"/>
    <property type="project" value="InterPro"/>
</dbReference>
<keyword evidence="2" id="KW-0238">DNA-binding</keyword>
<evidence type="ECO:0000313" key="6">
    <source>
        <dbReference type="Proteomes" id="UP000481087"/>
    </source>
</evidence>
<evidence type="ECO:0000313" key="5">
    <source>
        <dbReference type="EMBL" id="MZQ86869.1"/>
    </source>
</evidence>
<keyword evidence="1" id="KW-0805">Transcription regulation</keyword>
<evidence type="ECO:0000256" key="2">
    <source>
        <dbReference type="ARBA" id="ARBA00023125"/>
    </source>
</evidence>
<dbReference type="InterPro" id="IPR020449">
    <property type="entry name" value="Tscrpt_reg_AraC-type_HTH"/>
</dbReference>
<dbReference type="InterPro" id="IPR003313">
    <property type="entry name" value="AraC-bd"/>
</dbReference>
<dbReference type="Gene3D" id="1.10.10.60">
    <property type="entry name" value="Homeodomain-like"/>
    <property type="match status" value="2"/>
</dbReference>
<dbReference type="SUPFAM" id="SSF51215">
    <property type="entry name" value="Regulatory protein AraC"/>
    <property type="match status" value="1"/>
</dbReference>
<dbReference type="SMART" id="SM00342">
    <property type="entry name" value="HTH_ARAC"/>
    <property type="match status" value="1"/>
</dbReference>
<protein>
    <submittedName>
        <fullName evidence="5">Helix-turn-helix domain-containing protein</fullName>
    </submittedName>
</protein>
<gene>
    <name evidence="5" type="ORF">GQF01_32645</name>
</gene>
<evidence type="ECO:0000256" key="3">
    <source>
        <dbReference type="ARBA" id="ARBA00023163"/>
    </source>
</evidence>
<proteinExistence type="predicted"/>
<dbReference type="AlphaFoldDB" id="A0A6L8VC14"/>